<dbReference type="KEGG" id="ntt:TAO_0430"/>
<name>A0A1Q2SL01_9GAMM</name>
<evidence type="ECO:0000313" key="1">
    <source>
        <dbReference type="EMBL" id="BAW79800.1"/>
    </source>
</evidence>
<dbReference type="OrthoDB" id="9803993at2"/>
<dbReference type="EMBL" id="AP014836">
    <property type="protein sequence ID" value="BAW79800.1"/>
    <property type="molecule type" value="Genomic_DNA"/>
</dbReference>
<organism evidence="1 2">
    <name type="scientific">Candidatus Nitrosoglobus terrae</name>
    <dbReference type="NCBI Taxonomy" id="1630141"/>
    <lineage>
        <taxon>Bacteria</taxon>
        <taxon>Pseudomonadati</taxon>
        <taxon>Pseudomonadota</taxon>
        <taxon>Gammaproteobacteria</taxon>
        <taxon>Chromatiales</taxon>
        <taxon>Chromatiaceae</taxon>
        <taxon>Candidatus Nitrosoglobus</taxon>
    </lineage>
</organism>
<accession>A0A1Q2SL01</accession>
<sequence>MQIQKVDGGGTLTGFNIENQQGTLFIARFDTEGWYSSSTTFGAYNKAQDIAMAEQGGNTIENLHITFKDR</sequence>
<protein>
    <submittedName>
        <fullName evidence="1">Uncharacterized protein</fullName>
    </submittedName>
</protein>
<reference evidence="1 2" key="1">
    <citation type="journal article" date="2017" name="ISME J.">
        <title>An acid-tolerant ammonia-oxidizing ?-proteobacterium from soil.</title>
        <authorList>
            <person name="Hayatsu M."/>
            <person name="Tago K."/>
            <person name="Uchiyama I."/>
            <person name="Toyoda A."/>
            <person name="Wang Y."/>
            <person name="Shimomura Y."/>
            <person name="Okubo T."/>
            <person name="Kurisu F."/>
            <person name="Hirono Y."/>
            <person name="Nonaka K."/>
            <person name="Akiyama H."/>
            <person name="Itoh T."/>
            <person name="Takami H."/>
        </authorList>
    </citation>
    <scope>NUCLEOTIDE SEQUENCE [LARGE SCALE GENOMIC DNA]</scope>
    <source>
        <strain evidence="1 2">TAO100</strain>
    </source>
</reference>
<keyword evidence="2" id="KW-1185">Reference proteome</keyword>
<dbReference type="AlphaFoldDB" id="A0A1Q2SL01"/>
<dbReference type="RefSeq" id="WP_096526417.1">
    <property type="nucleotide sequence ID" value="NZ_AP014836.1"/>
</dbReference>
<dbReference type="Proteomes" id="UP000243679">
    <property type="component" value="Chromosome"/>
</dbReference>
<gene>
    <name evidence="1" type="ORF">TAO_0430</name>
</gene>
<proteinExistence type="predicted"/>
<evidence type="ECO:0000313" key="2">
    <source>
        <dbReference type="Proteomes" id="UP000243679"/>
    </source>
</evidence>